<organism evidence="4 5">
    <name type="scientific">Halosimplex pelagicum</name>
    <dbReference type="NCBI Taxonomy" id="869886"/>
    <lineage>
        <taxon>Archaea</taxon>
        <taxon>Methanobacteriati</taxon>
        <taxon>Methanobacteriota</taxon>
        <taxon>Stenosarchaea group</taxon>
        <taxon>Halobacteria</taxon>
        <taxon>Halobacteriales</taxon>
        <taxon>Haloarculaceae</taxon>
        <taxon>Halosimplex</taxon>
    </lineage>
</organism>
<dbReference type="GeneID" id="56083016"/>
<dbReference type="Pfam" id="PF00248">
    <property type="entry name" value="Aldo_ket_red"/>
    <property type="match status" value="1"/>
</dbReference>
<evidence type="ECO:0000256" key="2">
    <source>
        <dbReference type="SAM" id="MobiDB-lite"/>
    </source>
</evidence>
<dbReference type="InterPro" id="IPR020471">
    <property type="entry name" value="AKR"/>
</dbReference>
<dbReference type="GO" id="GO:0005829">
    <property type="term" value="C:cytosol"/>
    <property type="evidence" value="ECO:0007669"/>
    <property type="project" value="UniProtKB-ARBA"/>
</dbReference>
<feature type="region of interest" description="Disordered" evidence="2">
    <location>
        <begin position="224"/>
        <end position="246"/>
    </location>
</feature>
<dbReference type="OrthoDB" id="7236at2157"/>
<evidence type="ECO:0000259" key="3">
    <source>
        <dbReference type="Pfam" id="PF00248"/>
    </source>
</evidence>
<dbReference type="Proteomes" id="UP000509346">
    <property type="component" value="Chromosome"/>
</dbReference>
<dbReference type="CDD" id="cd19079">
    <property type="entry name" value="AKR_EcYajO-like"/>
    <property type="match status" value="1"/>
</dbReference>
<sequence length="334" mass="38014">MEYTTFGSTGMEVSKICLGCMSFSEDGEGWRIDRDQSREIVERAIDLGVTFFDTANTYQNGESETVLGDALSEYDPDQFVVATKGRWGSGQDHGNATGLSRKALDEQLRNSLDRLGLDTIDLYQIHRWDDSTPVDVTLRTLDDAVSRGDVRYIGASSMWAHQFIETHRVSERLGFEPFRTMQPFYNLVYRERERELLPYCEKENVGVMPWSPLEHGYLTRPDEEWTSTDRGAGLQDNPHPIREGNNPEINRRVEELAEEKGVTMAQVALAWLFQNDWVDAPILGVTSVEHLEQAVAALDIDLSEDDVAYLEEPYTPVRVSGWDGARERMGYEQE</sequence>
<keyword evidence="1" id="KW-0560">Oxidoreductase</keyword>
<evidence type="ECO:0000313" key="5">
    <source>
        <dbReference type="Proteomes" id="UP000509346"/>
    </source>
</evidence>
<evidence type="ECO:0000256" key="1">
    <source>
        <dbReference type="ARBA" id="ARBA00023002"/>
    </source>
</evidence>
<keyword evidence="5" id="KW-1185">Reference proteome</keyword>
<name>A0A7D5P6F8_9EURY</name>
<dbReference type="PRINTS" id="PR00069">
    <property type="entry name" value="ALDKETRDTASE"/>
</dbReference>
<dbReference type="GO" id="GO:0016491">
    <property type="term" value="F:oxidoreductase activity"/>
    <property type="evidence" value="ECO:0007669"/>
    <property type="project" value="UniProtKB-KW"/>
</dbReference>
<dbReference type="PANTHER" id="PTHR43364">
    <property type="entry name" value="NADH-SPECIFIC METHYLGLYOXAL REDUCTASE-RELATED"/>
    <property type="match status" value="1"/>
</dbReference>
<dbReference type="InterPro" id="IPR036812">
    <property type="entry name" value="NAD(P)_OxRdtase_dom_sf"/>
</dbReference>
<evidence type="ECO:0000313" key="4">
    <source>
        <dbReference type="EMBL" id="QLH82017.1"/>
    </source>
</evidence>
<dbReference type="PANTHER" id="PTHR43364:SF4">
    <property type="entry name" value="NAD(P)-LINKED OXIDOREDUCTASE SUPERFAMILY PROTEIN"/>
    <property type="match status" value="1"/>
</dbReference>
<proteinExistence type="predicted"/>
<dbReference type="AlphaFoldDB" id="A0A7D5P6F8"/>
<dbReference type="EMBL" id="CP058909">
    <property type="protein sequence ID" value="QLH82017.1"/>
    <property type="molecule type" value="Genomic_DNA"/>
</dbReference>
<dbReference type="InterPro" id="IPR023210">
    <property type="entry name" value="NADP_OxRdtase_dom"/>
</dbReference>
<dbReference type="SUPFAM" id="SSF51430">
    <property type="entry name" value="NAD(P)-linked oxidoreductase"/>
    <property type="match status" value="1"/>
</dbReference>
<accession>A0A7D5P6F8</accession>
<dbReference type="FunFam" id="3.20.20.100:FF:000004">
    <property type="entry name" value="Oxidoreductase, aldo/keto reductase"/>
    <property type="match status" value="1"/>
</dbReference>
<reference evidence="4 5" key="1">
    <citation type="submission" date="2020-07" db="EMBL/GenBank/DDBJ databases">
        <title>Halosimplex litoreum sp. nov. and Halosimplex rubrum sp. nov., isolated from different salt environments.</title>
        <authorList>
            <person name="Cui H."/>
        </authorList>
    </citation>
    <scope>NUCLEOTIDE SEQUENCE [LARGE SCALE GENOMIC DNA]</scope>
    <source>
        <strain evidence="4 5">R2</strain>
    </source>
</reference>
<feature type="domain" description="NADP-dependent oxidoreductase" evidence="3">
    <location>
        <begin position="15"/>
        <end position="312"/>
    </location>
</feature>
<dbReference type="InterPro" id="IPR050523">
    <property type="entry name" value="AKR_Detox_Biosynth"/>
</dbReference>
<protein>
    <submittedName>
        <fullName evidence="4">Aldo/keto reductase</fullName>
    </submittedName>
</protein>
<dbReference type="Gene3D" id="3.20.20.100">
    <property type="entry name" value="NADP-dependent oxidoreductase domain"/>
    <property type="match status" value="1"/>
</dbReference>
<dbReference type="RefSeq" id="WP_179922485.1">
    <property type="nucleotide sequence ID" value="NZ_CP058909.1"/>
</dbReference>
<gene>
    <name evidence="4" type="ORF">HZS54_10465</name>
</gene>
<dbReference type="KEGG" id="hpel:HZS54_10465"/>